<evidence type="ECO:0000256" key="7">
    <source>
        <dbReference type="ARBA" id="ARBA00023242"/>
    </source>
</evidence>
<accession>A0AAV2M8H0</accession>
<keyword evidence="12" id="KW-1185">Reference proteome</keyword>
<evidence type="ECO:0000313" key="12">
    <source>
        <dbReference type="Proteomes" id="UP001497482"/>
    </source>
</evidence>
<evidence type="ECO:0000256" key="5">
    <source>
        <dbReference type="ARBA" id="ARBA00022833"/>
    </source>
</evidence>
<dbReference type="PANTHER" id="PTHR23235:SF120">
    <property type="entry name" value="KRUPPEL-LIKE FACTOR 15"/>
    <property type="match status" value="1"/>
</dbReference>
<reference evidence="11 12" key="1">
    <citation type="submission" date="2024-04" db="EMBL/GenBank/DDBJ databases">
        <authorList>
            <person name="Waldvogel A.-M."/>
            <person name="Schoenle A."/>
        </authorList>
    </citation>
    <scope>NUCLEOTIDE SEQUENCE [LARGE SCALE GENOMIC DNA]</scope>
</reference>
<feature type="domain" description="C2H2-type" evidence="10">
    <location>
        <begin position="257"/>
        <end position="284"/>
    </location>
</feature>
<evidence type="ECO:0000256" key="4">
    <source>
        <dbReference type="ARBA" id="ARBA00022771"/>
    </source>
</evidence>
<feature type="region of interest" description="Disordered" evidence="9">
    <location>
        <begin position="63"/>
        <end position="91"/>
    </location>
</feature>
<dbReference type="Pfam" id="PF00096">
    <property type="entry name" value="zf-C2H2"/>
    <property type="match status" value="2"/>
</dbReference>
<dbReference type="FunFam" id="3.30.160.60:FF:000759">
    <property type="entry name" value="zinc finger protein 16"/>
    <property type="match status" value="1"/>
</dbReference>
<evidence type="ECO:0000256" key="6">
    <source>
        <dbReference type="ARBA" id="ARBA00023125"/>
    </source>
</evidence>
<dbReference type="AlphaFoldDB" id="A0AAV2M8H0"/>
<keyword evidence="5" id="KW-0862">Zinc</keyword>
<keyword evidence="6" id="KW-0238">DNA-binding</keyword>
<keyword evidence="3" id="KW-0677">Repeat</keyword>
<feature type="domain" description="C2H2-type" evidence="10">
    <location>
        <begin position="285"/>
        <end position="312"/>
    </location>
</feature>
<name>A0AAV2M8H0_KNICA</name>
<proteinExistence type="predicted"/>
<gene>
    <name evidence="11" type="ORF">KC01_LOCUS36371</name>
</gene>
<feature type="region of interest" description="Disordered" evidence="9">
    <location>
        <begin position="305"/>
        <end position="329"/>
    </location>
</feature>
<dbReference type="PANTHER" id="PTHR23235">
    <property type="entry name" value="KRUEPPEL-LIKE TRANSCRIPTION FACTOR"/>
    <property type="match status" value="1"/>
</dbReference>
<keyword evidence="4 8" id="KW-0863">Zinc-finger</keyword>
<dbReference type="InterPro" id="IPR013087">
    <property type="entry name" value="Znf_C2H2_type"/>
</dbReference>
<dbReference type="Proteomes" id="UP001497482">
    <property type="component" value="Chromosome 6"/>
</dbReference>
<evidence type="ECO:0000256" key="8">
    <source>
        <dbReference type="PROSITE-ProRule" id="PRU00042"/>
    </source>
</evidence>
<dbReference type="GO" id="GO:0005634">
    <property type="term" value="C:nucleus"/>
    <property type="evidence" value="ECO:0007669"/>
    <property type="project" value="UniProtKB-SubCell"/>
</dbReference>
<feature type="compositionally biased region" description="Polar residues" evidence="9">
    <location>
        <begin position="309"/>
        <end position="319"/>
    </location>
</feature>
<organism evidence="11 12">
    <name type="scientific">Knipowitschia caucasica</name>
    <name type="common">Caucasian dwarf goby</name>
    <name type="synonym">Pomatoschistus caucasicus</name>
    <dbReference type="NCBI Taxonomy" id="637954"/>
    <lineage>
        <taxon>Eukaryota</taxon>
        <taxon>Metazoa</taxon>
        <taxon>Chordata</taxon>
        <taxon>Craniata</taxon>
        <taxon>Vertebrata</taxon>
        <taxon>Euteleostomi</taxon>
        <taxon>Actinopterygii</taxon>
        <taxon>Neopterygii</taxon>
        <taxon>Teleostei</taxon>
        <taxon>Neoteleostei</taxon>
        <taxon>Acanthomorphata</taxon>
        <taxon>Gobiaria</taxon>
        <taxon>Gobiiformes</taxon>
        <taxon>Gobioidei</taxon>
        <taxon>Gobiidae</taxon>
        <taxon>Gobiinae</taxon>
        <taxon>Knipowitschia</taxon>
    </lineage>
</organism>
<evidence type="ECO:0000256" key="3">
    <source>
        <dbReference type="ARBA" id="ARBA00022737"/>
    </source>
</evidence>
<evidence type="ECO:0000259" key="10">
    <source>
        <dbReference type="PROSITE" id="PS50157"/>
    </source>
</evidence>
<evidence type="ECO:0000313" key="11">
    <source>
        <dbReference type="EMBL" id="CAL1609677.1"/>
    </source>
</evidence>
<evidence type="ECO:0000256" key="9">
    <source>
        <dbReference type="SAM" id="MobiDB-lite"/>
    </source>
</evidence>
<sequence>MASCPASFHSKVTGVLELLARAAVLEIGKLWQDGVVLFHAELRRRDAEIEALNTRILELQSGQRASHSRGVLSAGSQTEPGGQRLRTDGEGPVIHSFQSLSFEPQIQDQNDISTNQKSPSPPPKPDSDQEDSVVKLEHEDDIQIVEKPDQDRTEGQGWRPTPHEDPCFLDTQQHLESEILLIRNALDIFERSPERNNGFVKDLGTESQNIGTNAQPEFSFTICNSLEKPSNNSNTDAFAFGDGEASKANRRVRERWFICAFCGKSFDRISHLEIHRRIHTGEKPFTCDACGKSFSQRSNLRTHQRMHKNAQSGPCQTADVSLGKTLPPH</sequence>
<comment type="subcellular location">
    <subcellularLocation>
        <location evidence="1">Nucleus</location>
    </subcellularLocation>
</comment>
<dbReference type="FunFam" id="3.30.160.60:FF:001450">
    <property type="entry name" value="zinc finger protein 774"/>
    <property type="match status" value="1"/>
</dbReference>
<dbReference type="SUPFAM" id="SSF57667">
    <property type="entry name" value="beta-beta-alpha zinc fingers"/>
    <property type="match status" value="1"/>
</dbReference>
<dbReference type="Gene3D" id="3.30.160.60">
    <property type="entry name" value="Classic Zinc Finger"/>
    <property type="match status" value="2"/>
</dbReference>
<dbReference type="GO" id="GO:0000981">
    <property type="term" value="F:DNA-binding transcription factor activity, RNA polymerase II-specific"/>
    <property type="evidence" value="ECO:0007669"/>
    <property type="project" value="TreeGrafter"/>
</dbReference>
<dbReference type="GO" id="GO:0008270">
    <property type="term" value="F:zinc ion binding"/>
    <property type="evidence" value="ECO:0007669"/>
    <property type="project" value="UniProtKB-KW"/>
</dbReference>
<keyword evidence="7" id="KW-0539">Nucleus</keyword>
<feature type="region of interest" description="Disordered" evidence="9">
    <location>
        <begin position="110"/>
        <end position="165"/>
    </location>
</feature>
<protein>
    <recommendedName>
        <fullName evidence="10">C2H2-type domain-containing protein</fullName>
    </recommendedName>
</protein>
<feature type="compositionally biased region" description="Basic and acidic residues" evidence="9">
    <location>
        <begin position="144"/>
        <end position="154"/>
    </location>
</feature>
<keyword evidence="2" id="KW-0479">Metal-binding</keyword>
<evidence type="ECO:0000256" key="1">
    <source>
        <dbReference type="ARBA" id="ARBA00004123"/>
    </source>
</evidence>
<dbReference type="PROSITE" id="PS00028">
    <property type="entry name" value="ZINC_FINGER_C2H2_1"/>
    <property type="match status" value="2"/>
</dbReference>
<dbReference type="SMART" id="SM00355">
    <property type="entry name" value="ZnF_C2H2"/>
    <property type="match status" value="2"/>
</dbReference>
<dbReference type="GO" id="GO:0000978">
    <property type="term" value="F:RNA polymerase II cis-regulatory region sequence-specific DNA binding"/>
    <property type="evidence" value="ECO:0007669"/>
    <property type="project" value="TreeGrafter"/>
</dbReference>
<dbReference type="EMBL" id="OZ035828">
    <property type="protein sequence ID" value="CAL1609677.1"/>
    <property type="molecule type" value="Genomic_DNA"/>
</dbReference>
<dbReference type="PROSITE" id="PS50157">
    <property type="entry name" value="ZINC_FINGER_C2H2_2"/>
    <property type="match status" value="2"/>
</dbReference>
<dbReference type="InterPro" id="IPR036236">
    <property type="entry name" value="Znf_C2H2_sf"/>
</dbReference>
<evidence type="ECO:0000256" key="2">
    <source>
        <dbReference type="ARBA" id="ARBA00022723"/>
    </source>
</evidence>